<dbReference type="AlphaFoldDB" id="A0A174LQU9"/>
<protein>
    <submittedName>
        <fullName evidence="1">Uncharacterized protein</fullName>
    </submittedName>
</protein>
<organism evidence="1 2">
    <name type="scientific">Hungatella hathewayi</name>
    <dbReference type="NCBI Taxonomy" id="154046"/>
    <lineage>
        <taxon>Bacteria</taxon>
        <taxon>Bacillati</taxon>
        <taxon>Bacillota</taxon>
        <taxon>Clostridia</taxon>
        <taxon>Lachnospirales</taxon>
        <taxon>Lachnospiraceae</taxon>
        <taxon>Hungatella</taxon>
    </lineage>
</organism>
<evidence type="ECO:0000313" key="1">
    <source>
        <dbReference type="EMBL" id="CUP24987.1"/>
    </source>
</evidence>
<dbReference type="EMBL" id="CYZE01000022">
    <property type="protein sequence ID" value="CUP24987.1"/>
    <property type="molecule type" value="Genomic_DNA"/>
</dbReference>
<reference evidence="1 2" key="1">
    <citation type="submission" date="2015-09" db="EMBL/GenBank/DDBJ databases">
        <authorList>
            <consortium name="Pathogen Informatics"/>
        </authorList>
    </citation>
    <scope>NUCLEOTIDE SEQUENCE [LARGE SCALE GENOMIC DNA]</scope>
    <source>
        <strain evidence="1 2">2789STDY5608850</strain>
    </source>
</reference>
<sequence>MHCITIEATTLWSNIDNVAVITYKNDASVYQCAHFYDNCSVYPSNSSILRLS</sequence>
<evidence type="ECO:0000313" key="2">
    <source>
        <dbReference type="Proteomes" id="UP000095651"/>
    </source>
</evidence>
<gene>
    <name evidence="1" type="ORF">ERS852407_05421</name>
</gene>
<name>A0A174LQU9_9FIRM</name>
<dbReference type="Proteomes" id="UP000095651">
    <property type="component" value="Unassembled WGS sequence"/>
</dbReference>
<accession>A0A174LQU9</accession>
<proteinExistence type="predicted"/>
<dbReference type="RefSeq" id="WP_172683672.1">
    <property type="nucleotide sequence ID" value="NZ_CABIXC010000022.1"/>
</dbReference>